<sequence length="421" mass="43669">MANNKNMDALLKWSIAQQGADDAAAAANGQPSMAAVASDIAAGRRPDLADPGLFDAIMGKSEATMMREELGAALDEKRTEQDRVTALDNFEMLIESIDNANNIASMSLWPSIISLLSSTSERIRAQTLWILGTAVQNNDKAQIALLAQGPMPRLLELLGDADDEVRGKAVYALSALLKHNPAAVVEFDTQDGWKALKTSLEDPILTIRRKAAFLINTLLMQEAQTPNVEAASAAASPVLPSAPLAAPNGAAKASTALTLVPGQSASTPPVTPASSAPLERGPATLAAGVSYPPIAPALLQSGALTQLISSLLPAASEGAAKLAPLKDGSEARADLDYSEKAARAIASWADAVAARSAGRGASGAVNAVTAALLGRLTDELEGPPLDAEHEADVTARWQEVGLDAGEWEQLRERSANLAAEA</sequence>
<dbReference type="STRING" id="58919.A0A316ZB10"/>
<dbReference type="Proteomes" id="UP000245946">
    <property type="component" value="Unassembled WGS sequence"/>
</dbReference>
<name>A0A316ZB10_9BASI</name>
<dbReference type="RefSeq" id="XP_025598765.1">
    <property type="nucleotide sequence ID" value="XM_025742221.1"/>
</dbReference>
<dbReference type="PANTHER" id="PTHR19316:SF18">
    <property type="entry name" value="HSP70-BINDING PROTEIN 1"/>
    <property type="match status" value="1"/>
</dbReference>
<dbReference type="InterPro" id="IPR011989">
    <property type="entry name" value="ARM-like"/>
</dbReference>
<dbReference type="InterPro" id="IPR000225">
    <property type="entry name" value="Armadillo"/>
</dbReference>
<dbReference type="EMBL" id="KZ819291">
    <property type="protein sequence ID" value="PWN98486.1"/>
    <property type="molecule type" value="Genomic_DNA"/>
</dbReference>
<dbReference type="OrthoDB" id="10250458at2759"/>
<evidence type="ECO:0000313" key="4">
    <source>
        <dbReference type="EMBL" id="PWN98486.1"/>
    </source>
</evidence>
<dbReference type="Gene3D" id="1.25.10.10">
    <property type="entry name" value="Leucine-rich Repeat Variant"/>
    <property type="match status" value="1"/>
</dbReference>
<evidence type="ECO:0000259" key="3">
    <source>
        <dbReference type="Pfam" id="PF08609"/>
    </source>
</evidence>
<dbReference type="GO" id="GO:0000774">
    <property type="term" value="F:adenyl-nucleotide exchange factor activity"/>
    <property type="evidence" value="ECO:0007669"/>
    <property type="project" value="TreeGrafter"/>
</dbReference>
<dbReference type="PANTHER" id="PTHR19316">
    <property type="entry name" value="PROTEIN FOLDING REGULATOR"/>
    <property type="match status" value="1"/>
</dbReference>
<accession>A0A316ZB10</accession>
<dbReference type="SUPFAM" id="SSF48371">
    <property type="entry name" value="ARM repeat"/>
    <property type="match status" value="1"/>
</dbReference>
<dbReference type="GeneID" id="37269765"/>
<dbReference type="SMART" id="SM00185">
    <property type="entry name" value="ARM"/>
    <property type="match status" value="2"/>
</dbReference>
<dbReference type="Pfam" id="PF13513">
    <property type="entry name" value="HEAT_EZ"/>
    <property type="match status" value="1"/>
</dbReference>
<dbReference type="InterPro" id="IPR050693">
    <property type="entry name" value="Hsp70_NEF-Inhibitors"/>
</dbReference>
<dbReference type="GO" id="GO:0005783">
    <property type="term" value="C:endoplasmic reticulum"/>
    <property type="evidence" value="ECO:0007669"/>
    <property type="project" value="TreeGrafter"/>
</dbReference>
<evidence type="ECO:0000256" key="2">
    <source>
        <dbReference type="ARBA" id="ARBA00022737"/>
    </source>
</evidence>
<dbReference type="Pfam" id="PF08609">
    <property type="entry name" value="Fes1"/>
    <property type="match status" value="1"/>
</dbReference>
<dbReference type="InterPro" id="IPR016024">
    <property type="entry name" value="ARM-type_fold"/>
</dbReference>
<gene>
    <name evidence="4" type="ORF">FA09DRAFT_329541</name>
</gene>
<reference evidence="4 5" key="1">
    <citation type="journal article" date="2018" name="Mol. Biol. Evol.">
        <title>Broad Genomic Sampling Reveals a Smut Pathogenic Ancestry of the Fungal Clade Ustilaginomycotina.</title>
        <authorList>
            <person name="Kijpornyongpan T."/>
            <person name="Mondo S.J."/>
            <person name="Barry K."/>
            <person name="Sandor L."/>
            <person name="Lee J."/>
            <person name="Lipzen A."/>
            <person name="Pangilinan J."/>
            <person name="LaButti K."/>
            <person name="Hainaut M."/>
            <person name="Henrissat B."/>
            <person name="Grigoriev I.V."/>
            <person name="Spatafora J.W."/>
            <person name="Aime M.C."/>
        </authorList>
    </citation>
    <scope>NUCLEOTIDE SEQUENCE [LARGE SCALE GENOMIC DNA]</scope>
    <source>
        <strain evidence="4 5">MCA 4186</strain>
    </source>
</reference>
<keyword evidence="2" id="KW-0677">Repeat</keyword>
<organism evidence="4 5">
    <name type="scientific">Tilletiopsis washingtonensis</name>
    <dbReference type="NCBI Taxonomy" id="58919"/>
    <lineage>
        <taxon>Eukaryota</taxon>
        <taxon>Fungi</taxon>
        <taxon>Dikarya</taxon>
        <taxon>Basidiomycota</taxon>
        <taxon>Ustilaginomycotina</taxon>
        <taxon>Exobasidiomycetes</taxon>
        <taxon>Entylomatales</taxon>
        <taxon>Entylomatales incertae sedis</taxon>
        <taxon>Tilletiopsis</taxon>
    </lineage>
</organism>
<feature type="domain" description="Nucleotide exchange factor Fes1" evidence="3">
    <location>
        <begin position="7"/>
        <end position="103"/>
    </location>
</feature>
<comment type="similarity">
    <text evidence="1">Belongs to the FES1 family.</text>
</comment>
<evidence type="ECO:0000256" key="1">
    <source>
        <dbReference type="ARBA" id="ARBA00011045"/>
    </source>
</evidence>
<keyword evidence="5" id="KW-1185">Reference proteome</keyword>
<dbReference type="AlphaFoldDB" id="A0A316ZB10"/>
<protein>
    <submittedName>
        <fullName evidence="4">Fes1-domain-containing protein</fullName>
    </submittedName>
</protein>
<dbReference type="InterPro" id="IPR013918">
    <property type="entry name" value="Nucleotide_exch_fac_Fes1"/>
</dbReference>
<evidence type="ECO:0000313" key="5">
    <source>
        <dbReference type="Proteomes" id="UP000245946"/>
    </source>
</evidence>
<proteinExistence type="inferred from homology"/>